<keyword evidence="2" id="KW-0812">Transmembrane</keyword>
<name>A0A9X3A084_9BACT</name>
<accession>A0A9X3A084</accession>
<keyword evidence="2" id="KW-1133">Transmembrane helix</keyword>
<evidence type="ECO:0000313" key="3">
    <source>
        <dbReference type="EMBL" id="MCS4038021.1"/>
    </source>
</evidence>
<evidence type="ECO:0000256" key="1">
    <source>
        <dbReference type="SAM" id="MobiDB-lite"/>
    </source>
</evidence>
<proteinExistence type="predicted"/>
<keyword evidence="2" id="KW-0472">Membrane</keyword>
<dbReference type="Proteomes" id="UP001155040">
    <property type="component" value="Unassembled WGS sequence"/>
</dbReference>
<reference evidence="3" key="1">
    <citation type="submission" date="2022-08" db="EMBL/GenBank/DDBJ databases">
        <title>Genomic Encyclopedia of Type Strains, Phase V (KMG-V): Genome sequencing to study the core and pangenomes of soil and plant-associated prokaryotes.</title>
        <authorList>
            <person name="Whitman W."/>
        </authorList>
    </citation>
    <scope>NUCLEOTIDE SEQUENCE</scope>
    <source>
        <strain evidence="3">SP3012</strain>
    </source>
</reference>
<protein>
    <submittedName>
        <fullName evidence="3">Uncharacterized protein</fullName>
    </submittedName>
</protein>
<dbReference type="RefSeq" id="WP_259091263.1">
    <property type="nucleotide sequence ID" value="NZ_JANUBF010000034.1"/>
</dbReference>
<organism evidence="3 4">
    <name type="scientific">Salinibacter ruber</name>
    <dbReference type="NCBI Taxonomy" id="146919"/>
    <lineage>
        <taxon>Bacteria</taxon>
        <taxon>Pseudomonadati</taxon>
        <taxon>Rhodothermota</taxon>
        <taxon>Rhodothermia</taxon>
        <taxon>Rhodothermales</taxon>
        <taxon>Salinibacteraceae</taxon>
        <taxon>Salinibacter</taxon>
    </lineage>
</organism>
<feature type="transmembrane region" description="Helical" evidence="2">
    <location>
        <begin position="215"/>
        <end position="236"/>
    </location>
</feature>
<dbReference type="AlphaFoldDB" id="A0A9X3A084"/>
<evidence type="ECO:0000256" key="2">
    <source>
        <dbReference type="SAM" id="Phobius"/>
    </source>
</evidence>
<sequence>MTGNENDFDPLIRIEFEKSRSKYFDDALTKARRKSSSGGKAEFTEPQSSESESYRFSTSDPESAREIWKVVKNWKSSKMKVEGEGIIPNPKADMKDIQEVEQKQRKEEIISKIDTSGSSPVVEVRFGPSSSKYADKAVGEARHLSSENENTEYQRVTKGVYDNKKAKHMLVTKNATVAYNLYNTVEGWKSSEIWIGGQRATKEKLGSLSRKQTPFSVTLLMWLLVAILFALSFLFAGT</sequence>
<feature type="region of interest" description="Disordered" evidence="1">
    <location>
        <begin position="28"/>
        <end position="64"/>
    </location>
</feature>
<evidence type="ECO:0000313" key="4">
    <source>
        <dbReference type="Proteomes" id="UP001155040"/>
    </source>
</evidence>
<dbReference type="EMBL" id="JANUBF010000034">
    <property type="protein sequence ID" value="MCS4038021.1"/>
    <property type="molecule type" value="Genomic_DNA"/>
</dbReference>
<comment type="caution">
    <text evidence="3">The sequence shown here is derived from an EMBL/GenBank/DDBJ whole genome shotgun (WGS) entry which is preliminary data.</text>
</comment>
<gene>
    <name evidence="3" type="ORF">GGQ01_003110</name>
</gene>